<evidence type="ECO:0000313" key="3">
    <source>
        <dbReference type="EMBL" id="CAF1631105.1"/>
    </source>
</evidence>
<accession>A0A815UCF4</accession>
<evidence type="ECO:0000313" key="5">
    <source>
        <dbReference type="Proteomes" id="UP000663852"/>
    </source>
</evidence>
<sequence>MQNSLGGLITTYDCNSWCKRVEIEMRGNAVIAAQLCVTATFLSQLRAVASQSDRNSKHGQTLFELLYYWAREDDFMKKLEHELEIRSDHTVIDWRNFCRDVCATYYINNPQQVGGVGHIVQIDESCFGKRKYNRGRVMEYQRWVFGGIDTTTNKCFMVLVEQRDRATLIPIIEQFILPGSIIHSDGWKAYNSLRNYSNYTYASVNHSKFFIDPVTGVHTQSIENTWMRVKRKQKKQGRMCRSLLPTYREEFVWREDFGDKPLKNIILQIRSIYPVQ</sequence>
<dbReference type="AlphaFoldDB" id="A0A815UCF4"/>
<dbReference type="NCBIfam" id="NF033547">
    <property type="entry name" value="transpos_IS1595"/>
    <property type="match status" value="1"/>
</dbReference>
<name>A0A815UCF4_ADIRI</name>
<keyword evidence="4" id="KW-1185">Reference proteome</keyword>
<feature type="domain" description="ISXO2-like transposase" evidence="1">
    <location>
        <begin position="112"/>
        <end position="256"/>
    </location>
</feature>
<gene>
    <name evidence="2" type="ORF">EDS130_LOCUS43430</name>
    <name evidence="3" type="ORF">XAT740_LOCUS51669</name>
</gene>
<protein>
    <recommendedName>
        <fullName evidence="1">ISXO2-like transposase domain-containing protein</fullName>
    </recommendedName>
</protein>
<evidence type="ECO:0000313" key="4">
    <source>
        <dbReference type="Proteomes" id="UP000663828"/>
    </source>
</evidence>
<dbReference type="Proteomes" id="UP000663828">
    <property type="component" value="Unassembled WGS sequence"/>
</dbReference>
<dbReference type="EMBL" id="CAJNOJ010000716">
    <property type="protein sequence ID" value="CAF1513976.1"/>
    <property type="molecule type" value="Genomic_DNA"/>
</dbReference>
<dbReference type="PANTHER" id="PTHR47163">
    <property type="entry name" value="DDE_TNP_IS1595 DOMAIN-CONTAINING PROTEIN"/>
    <property type="match status" value="1"/>
</dbReference>
<comment type="caution">
    <text evidence="2">The sequence shown here is derived from an EMBL/GenBank/DDBJ whole genome shotgun (WGS) entry which is preliminary data.</text>
</comment>
<dbReference type="EMBL" id="CAJNOR010008282">
    <property type="protein sequence ID" value="CAF1631105.1"/>
    <property type="molecule type" value="Genomic_DNA"/>
</dbReference>
<dbReference type="SMART" id="SM01126">
    <property type="entry name" value="DDE_Tnp_IS1595"/>
    <property type="match status" value="1"/>
</dbReference>
<dbReference type="InterPro" id="IPR053164">
    <property type="entry name" value="IS1016-like_transposase"/>
</dbReference>
<evidence type="ECO:0000259" key="1">
    <source>
        <dbReference type="SMART" id="SM01126"/>
    </source>
</evidence>
<dbReference type="Proteomes" id="UP000663852">
    <property type="component" value="Unassembled WGS sequence"/>
</dbReference>
<dbReference type="PANTHER" id="PTHR47163:SF2">
    <property type="entry name" value="SI:DKEY-17M8.2"/>
    <property type="match status" value="1"/>
</dbReference>
<proteinExistence type="predicted"/>
<reference evidence="2" key="1">
    <citation type="submission" date="2021-02" db="EMBL/GenBank/DDBJ databases">
        <authorList>
            <person name="Nowell W R."/>
        </authorList>
    </citation>
    <scope>NUCLEOTIDE SEQUENCE</scope>
</reference>
<evidence type="ECO:0000313" key="2">
    <source>
        <dbReference type="EMBL" id="CAF1513976.1"/>
    </source>
</evidence>
<organism evidence="2 5">
    <name type="scientific">Adineta ricciae</name>
    <name type="common">Rotifer</name>
    <dbReference type="NCBI Taxonomy" id="249248"/>
    <lineage>
        <taxon>Eukaryota</taxon>
        <taxon>Metazoa</taxon>
        <taxon>Spiralia</taxon>
        <taxon>Gnathifera</taxon>
        <taxon>Rotifera</taxon>
        <taxon>Eurotatoria</taxon>
        <taxon>Bdelloidea</taxon>
        <taxon>Adinetida</taxon>
        <taxon>Adinetidae</taxon>
        <taxon>Adineta</taxon>
    </lineage>
</organism>
<dbReference type="Pfam" id="PF12762">
    <property type="entry name" value="DDE_Tnp_IS1595"/>
    <property type="match status" value="1"/>
</dbReference>
<dbReference type="OrthoDB" id="6412411at2759"/>
<dbReference type="InterPro" id="IPR024445">
    <property type="entry name" value="Tnp_ISXO2-like"/>
</dbReference>